<accession>A0A0R3PF52</accession>
<dbReference type="PRINTS" id="PR00420">
    <property type="entry name" value="RNGMNOXGNASE"/>
</dbReference>
<protein>
    <submittedName>
        <fullName evidence="7">FAD_binding_2 domain-containing protein</fullName>
    </submittedName>
</protein>
<dbReference type="PANTHER" id="PTHR23167">
    <property type="entry name" value="CALPONIN HOMOLOGY DOMAIN-CONTAINING PROTEIN DDB_G0272472-RELATED"/>
    <property type="match status" value="1"/>
</dbReference>
<proteinExistence type="predicted"/>
<dbReference type="AlphaFoldDB" id="A0A0R3PF52"/>
<dbReference type="GO" id="GO:0016491">
    <property type="term" value="F:oxidoreductase activity"/>
    <property type="evidence" value="ECO:0007669"/>
    <property type="project" value="UniProtKB-KW"/>
</dbReference>
<evidence type="ECO:0000313" key="7">
    <source>
        <dbReference type="WBParaSite" id="ACOC_0000277301-mRNA-1"/>
    </source>
</evidence>
<dbReference type="SUPFAM" id="SSF51905">
    <property type="entry name" value="FAD/NAD(P)-binding domain"/>
    <property type="match status" value="1"/>
</dbReference>
<evidence type="ECO:0000256" key="2">
    <source>
        <dbReference type="ARBA" id="ARBA00022490"/>
    </source>
</evidence>
<comment type="subcellular location">
    <subcellularLocation>
        <location evidence="1">Cytoplasm</location>
    </subcellularLocation>
</comment>
<evidence type="ECO:0000256" key="3">
    <source>
        <dbReference type="ARBA" id="ARBA00022630"/>
    </source>
</evidence>
<organism evidence="7">
    <name type="scientific">Angiostrongylus costaricensis</name>
    <name type="common">Nematode worm</name>
    <dbReference type="NCBI Taxonomy" id="334426"/>
    <lineage>
        <taxon>Eukaryota</taxon>
        <taxon>Metazoa</taxon>
        <taxon>Ecdysozoa</taxon>
        <taxon>Nematoda</taxon>
        <taxon>Chromadorea</taxon>
        <taxon>Rhabditida</taxon>
        <taxon>Rhabditina</taxon>
        <taxon>Rhabditomorpha</taxon>
        <taxon>Strongyloidea</taxon>
        <taxon>Metastrongylidae</taxon>
        <taxon>Angiostrongylus</taxon>
    </lineage>
</organism>
<keyword evidence="3" id="KW-0285">Flavoprotein</keyword>
<evidence type="ECO:0000256" key="1">
    <source>
        <dbReference type="ARBA" id="ARBA00004496"/>
    </source>
</evidence>
<keyword evidence="4" id="KW-0560">Oxidoreductase</keyword>
<keyword evidence="2" id="KW-0963">Cytoplasm</keyword>
<dbReference type="OMA" id="WPEGTGC"/>
<feature type="domain" description="[F-actin]-monooxygenase MICAL1-3-like Rossman" evidence="6">
    <location>
        <begin position="285"/>
        <end position="395"/>
    </location>
</feature>
<dbReference type="WBParaSite" id="ACOC_0000277301-mRNA-1">
    <property type="protein sequence ID" value="ACOC_0000277301-mRNA-1"/>
    <property type="gene ID" value="ACOC_0000277301"/>
</dbReference>
<dbReference type="InterPro" id="IPR036188">
    <property type="entry name" value="FAD/NAD-bd_sf"/>
</dbReference>
<dbReference type="InterPro" id="IPR057494">
    <property type="entry name" value="Rossman_Mical"/>
</dbReference>
<evidence type="ECO:0000256" key="4">
    <source>
        <dbReference type="ARBA" id="ARBA00023002"/>
    </source>
</evidence>
<feature type="domain" description="FAD-dependent oxidoreductase 2 FAD-binding" evidence="5">
    <location>
        <begin position="79"/>
        <end position="112"/>
    </location>
</feature>
<reference evidence="7" key="1">
    <citation type="submission" date="2017-02" db="UniProtKB">
        <authorList>
            <consortium name="WormBaseParasite"/>
        </authorList>
    </citation>
    <scope>IDENTIFICATION</scope>
</reference>
<dbReference type="Pfam" id="PF25413">
    <property type="entry name" value="Rossman_Mical"/>
    <property type="match status" value="1"/>
</dbReference>
<dbReference type="Gene3D" id="3.50.50.60">
    <property type="entry name" value="FAD/NAD(P)-binding domain"/>
    <property type="match status" value="1"/>
</dbReference>
<name>A0A0R3PF52_ANGCS</name>
<dbReference type="GO" id="GO:0005737">
    <property type="term" value="C:cytoplasm"/>
    <property type="evidence" value="ECO:0007669"/>
    <property type="project" value="UniProtKB-SubCell"/>
</dbReference>
<dbReference type="InterPro" id="IPR050540">
    <property type="entry name" value="F-actin_Monoox_Mical"/>
</dbReference>
<sequence length="433" mass="49393">MCNGTLFENYVTASTFRSIQTSFYQLCLALDIDPSDSINVYPKLRLLDYWKAQKLWKLLDRKWELPVYKNQNAGRLLNVFVIGAGPCGLRSAIECALLGSRVVLVEQRDRFSRNNVLHLWEFVIQDLKSLGAKIFYPKFCTGSIEHISIRQLQCILLKVALCFGVQVYDSVTFVQILFPKNEDNIGKFFLHLLHANYFSVEDSTEMSGFRACLEPKGHILSEYDIDVLIGADGKRNTLPGEHLSLSHDTVGYDQRRYSNYATKPVLFMRVIQSCTGIVWEMRGKLAIGITANFINNKTAAEERVPEISGVAYIFNQTFFKEMYDETGVDLENIVYYKDDTHYFVMCAKKHSLLDKGVIRKDNDDVSQLLSIRNIDQEALCRYARAAANFATNAMFDFTSLYSSKCSVRLVERLNKYLLMGVVGDSLHEVSSCM</sequence>
<dbReference type="PANTHER" id="PTHR23167:SF54">
    <property type="entry name" value="[F-ACTIN]-MONOOXYGENASE MICAL"/>
    <property type="match status" value="1"/>
</dbReference>
<evidence type="ECO:0000259" key="5">
    <source>
        <dbReference type="Pfam" id="PF00890"/>
    </source>
</evidence>
<dbReference type="InterPro" id="IPR003953">
    <property type="entry name" value="FAD-dep_OxRdtase_2_FAD-bd"/>
</dbReference>
<evidence type="ECO:0000259" key="6">
    <source>
        <dbReference type="Pfam" id="PF25413"/>
    </source>
</evidence>
<dbReference type="Pfam" id="PF00890">
    <property type="entry name" value="FAD_binding_2"/>
    <property type="match status" value="1"/>
</dbReference>